<dbReference type="PANTHER" id="PTHR12418:SF19">
    <property type="entry name" value="ACYL-COENZYME A THIOESTERASE THEM4"/>
    <property type="match status" value="1"/>
</dbReference>
<sequence length="207" mass="22779">MTTLEHRARPLDVSAAEQDYAAALERDAAALRRIVDLTQRVDSNHPLFLEVAERLDTLSERLENPVDTVTETVRNPGWRHDPVSGVENAIALPLVLEFEDDRTVRAEFEFGLPYQGPNAFVHGGISAMVLDHVLSAAVPPGDVPVVTAQLTIRYHRPVPLFVPVTMVARETDRDGRKVWATGELAVDGKVAVSAEGLFIEKKLKSAQ</sequence>
<evidence type="ECO:0000256" key="20">
    <source>
        <dbReference type="ARBA" id="ARBA00047734"/>
    </source>
</evidence>
<evidence type="ECO:0000256" key="9">
    <source>
        <dbReference type="ARBA" id="ARBA00022946"/>
    </source>
</evidence>
<comment type="catalytic activity">
    <reaction evidence="21">
        <text>decanoyl-CoA + H2O = decanoate + CoA + H(+)</text>
        <dbReference type="Rhea" id="RHEA:40059"/>
        <dbReference type="ChEBI" id="CHEBI:15377"/>
        <dbReference type="ChEBI" id="CHEBI:15378"/>
        <dbReference type="ChEBI" id="CHEBI:27689"/>
        <dbReference type="ChEBI" id="CHEBI:57287"/>
        <dbReference type="ChEBI" id="CHEBI:61430"/>
    </reaction>
    <physiologicalReaction direction="left-to-right" evidence="21">
        <dbReference type="Rhea" id="RHEA:40060"/>
    </physiologicalReaction>
</comment>
<dbReference type="Pfam" id="PF03061">
    <property type="entry name" value="4HBT"/>
    <property type="match status" value="1"/>
</dbReference>
<dbReference type="Gene3D" id="3.10.129.10">
    <property type="entry name" value="Hotdog Thioesterase"/>
    <property type="match status" value="1"/>
</dbReference>
<comment type="catalytic activity">
    <reaction evidence="19">
        <text>octanoyl-CoA + H2O = octanoate + CoA + H(+)</text>
        <dbReference type="Rhea" id="RHEA:30143"/>
        <dbReference type="ChEBI" id="CHEBI:15377"/>
        <dbReference type="ChEBI" id="CHEBI:15378"/>
        <dbReference type="ChEBI" id="CHEBI:25646"/>
        <dbReference type="ChEBI" id="CHEBI:57287"/>
        <dbReference type="ChEBI" id="CHEBI:57386"/>
    </reaction>
    <physiologicalReaction direction="left-to-right" evidence="19">
        <dbReference type="Rhea" id="RHEA:30144"/>
    </physiologicalReaction>
</comment>
<gene>
    <name evidence="25" type="ORF">Q8814_04075</name>
</gene>
<evidence type="ECO:0000256" key="4">
    <source>
        <dbReference type="ARBA" id="ARBA00022475"/>
    </source>
</evidence>
<keyword evidence="8" id="KW-0276">Fatty acid metabolism</keyword>
<reference evidence="25 26" key="1">
    <citation type="submission" date="2023-08" db="EMBL/GenBank/DDBJ databases">
        <authorList>
            <person name="Girao M."/>
            <person name="Carvalho M.F."/>
        </authorList>
    </citation>
    <scope>NUCLEOTIDE SEQUENCE [LARGE SCALE GENOMIC DNA]</scope>
    <source>
        <strain evidence="25 26">CC-R104</strain>
    </source>
</reference>
<keyword evidence="26" id="KW-1185">Reference proteome</keyword>
<keyword evidence="11" id="KW-0472">Membrane</keyword>
<evidence type="ECO:0000313" key="26">
    <source>
        <dbReference type="Proteomes" id="UP001331936"/>
    </source>
</evidence>
<evidence type="ECO:0000256" key="18">
    <source>
        <dbReference type="ARBA" id="ARBA00043210"/>
    </source>
</evidence>
<evidence type="ECO:0000256" key="13">
    <source>
        <dbReference type="ARBA" id="ARBA00035852"/>
    </source>
</evidence>
<keyword evidence="10" id="KW-0443">Lipid metabolism</keyword>
<comment type="catalytic activity">
    <reaction evidence="20">
        <text>hexadecanoyl-CoA + H2O = hexadecanoate + CoA + H(+)</text>
        <dbReference type="Rhea" id="RHEA:16645"/>
        <dbReference type="ChEBI" id="CHEBI:7896"/>
        <dbReference type="ChEBI" id="CHEBI:15377"/>
        <dbReference type="ChEBI" id="CHEBI:15378"/>
        <dbReference type="ChEBI" id="CHEBI:57287"/>
        <dbReference type="ChEBI" id="CHEBI:57379"/>
        <dbReference type="EC" id="3.1.2.2"/>
    </reaction>
    <physiologicalReaction direction="left-to-right" evidence="20">
        <dbReference type="Rhea" id="RHEA:16646"/>
    </physiologicalReaction>
</comment>
<evidence type="ECO:0000256" key="6">
    <source>
        <dbReference type="ARBA" id="ARBA00022703"/>
    </source>
</evidence>
<dbReference type="Proteomes" id="UP001331936">
    <property type="component" value="Unassembled WGS sequence"/>
</dbReference>
<dbReference type="GO" id="GO:0016787">
    <property type="term" value="F:hydrolase activity"/>
    <property type="evidence" value="ECO:0007669"/>
    <property type="project" value="UniProtKB-KW"/>
</dbReference>
<evidence type="ECO:0000256" key="2">
    <source>
        <dbReference type="ARBA" id="ARBA00004496"/>
    </source>
</evidence>
<dbReference type="InterPro" id="IPR029069">
    <property type="entry name" value="HotDog_dom_sf"/>
</dbReference>
<comment type="catalytic activity">
    <reaction evidence="13">
        <text>(5Z,8Z,11Z,14Z)-eicosatetraenoyl-CoA + H2O = (5Z,8Z,11Z,14Z)-eicosatetraenoate + CoA + H(+)</text>
        <dbReference type="Rhea" id="RHEA:40151"/>
        <dbReference type="ChEBI" id="CHEBI:15377"/>
        <dbReference type="ChEBI" id="CHEBI:15378"/>
        <dbReference type="ChEBI" id="CHEBI:32395"/>
        <dbReference type="ChEBI" id="CHEBI:57287"/>
        <dbReference type="ChEBI" id="CHEBI:57368"/>
    </reaction>
    <physiologicalReaction direction="left-to-right" evidence="13">
        <dbReference type="Rhea" id="RHEA:40152"/>
    </physiologicalReaction>
</comment>
<dbReference type="EC" id="3.1.2.2" evidence="16"/>
<comment type="catalytic activity">
    <reaction evidence="23">
        <text>tetradecanoyl-CoA + H2O = tetradecanoate + CoA + H(+)</text>
        <dbReference type="Rhea" id="RHEA:40119"/>
        <dbReference type="ChEBI" id="CHEBI:15377"/>
        <dbReference type="ChEBI" id="CHEBI:15378"/>
        <dbReference type="ChEBI" id="CHEBI:30807"/>
        <dbReference type="ChEBI" id="CHEBI:57287"/>
        <dbReference type="ChEBI" id="CHEBI:57385"/>
    </reaction>
    <physiologicalReaction direction="left-to-right" evidence="23">
        <dbReference type="Rhea" id="RHEA:40120"/>
    </physiologicalReaction>
</comment>
<dbReference type="InterPro" id="IPR052365">
    <property type="entry name" value="THEM4/THEM5_acyl-CoA_thioest"/>
</dbReference>
<evidence type="ECO:0000256" key="12">
    <source>
        <dbReference type="ARBA" id="ARBA00023273"/>
    </source>
</evidence>
<evidence type="ECO:0000256" key="23">
    <source>
        <dbReference type="ARBA" id="ARBA00048180"/>
    </source>
</evidence>
<dbReference type="RefSeq" id="WP_330150732.1">
    <property type="nucleotide sequence ID" value="NZ_JAUZMZ010000013.1"/>
</dbReference>
<keyword evidence="4" id="KW-1003">Cell membrane</keyword>
<evidence type="ECO:0000256" key="22">
    <source>
        <dbReference type="ARBA" id="ARBA00048074"/>
    </source>
</evidence>
<evidence type="ECO:0000313" key="25">
    <source>
        <dbReference type="EMBL" id="MEE2031293.1"/>
    </source>
</evidence>
<keyword evidence="7 25" id="KW-0378">Hydrolase</keyword>
<keyword evidence="12" id="KW-0966">Cell projection</keyword>
<organism evidence="25 26">
    <name type="scientific">Rhodococcus chondri</name>
    <dbReference type="NCBI Taxonomy" id="3065941"/>
    <lineage>
        <taxon>Bacteria</taxon>
        <taxon>Bacillati</taxon>
        <taxon>Actinomycetota</taxon>
        <taxon>Actinomycetes</taxon>
        <taxon>Mycobacteriales</taxon>
        <taxon>Nocardiaceae</taxon>
        <taxon>Rhodococcus</taxon>
    </lineage>
</organism>
<comment type="caution">
    <text evidence="25">The sequence shown here is derived from an EMBL/GenBank/DDBJ whole genome shotgun (WGS) entry which is preliminary data.</text>
</comment>
<dbReference type="InterPro" id="IPR006683">
    <property type="entry name" value="Thioestr_dom"/>
</dbReference>
<evidence type="ECO:0000256" key="19">
    <source>
        <dbReference type="ARBA" id="ARBA00047588"/>
    </source>
</evidence>
<evidence type="ECO:0000256" key="7">
    <source>
        <dbReference type="ARBA" id="ARBA00022801"/>
    </source>
</evidence>
<evidence type="ECO:0000256" key="17">
    <source>
        <dbReference type="ARBA" id="ARBA00040123"/>
    </source>
</evidence>
<evidence type="ECO:0000256" key="16">
    <source>
        <dbReference type="ARBA" id="ARBA00038848"/>
    </source>
</evidence>
<evidence type="ECO:0000256" key="8">
    <source>
        <dbReference type="ARBA" id="ARBA00022832"/>
    </source>
</evidence>
<dbReference type="CDD" id="cd03443">
    <property type="entry name" value="PaaI_thioesterase"/>
    <property type="match status" value="1"/>
</dbReference>
<evidence type="ECO:0000256" key="1">
    <source>
        <dbReference type="ARBA" id="ARBA00004170"/>
    </source>
</evidence>
<accession>A0ABU7JMM7</accession>
<evidence type="ECO:0000256" key="5">
    <source>
        <dbReference type="ARBA" id="ARBA00022490"/>
    </source>
</evidence>
<evidence type="ECO:0000256" key="15">
    <source>
        <dbReference type="ARBA" id="ARBA00038456"/>
    </source>
</evidence>
<keyword evidence="9" id="KW-0809">Transit peptide</keyword>
<evidence type="ECO:0000256" key="21">
    <source>
        <dbReference type="ARBA" id="ARBA00047969"/>
    </source>
</evidence>
<dbReference type="PANTHER" id="PTHR12418">
    <property type="entry name" value="ACYL-COENZYME A THIOESTERASE THEM4"/>
    <property type="match status" value="1"/>
</dbReference>
<dbReference type="SUPFAM" id="SSF54637">
    <property type="entry name" value="Thioesterase/thiol ester dehydrase-isomerase"/>
    <property type="match status" value="1"/>
</dbReference>
<evidence type="ECO:0000256" key="3">
    <source>
        <dbReference type="ARBA" id="ARBA00004632"/>
    </source>
</evidence>
<keyword evidence="6" id="KW-0053">Apoptosis</keyword>
<evidence type="ECO:0000259" key="24">
    <source>
        <dbReference type="Pfam" id="PF03061"/>
    </source>
</evidence>
<feature type="domain" description="Thioesterase" evidence="24">
    <location>
        <begin position="120"/>
        <end position="172"/>
    </location>
</feature>
<name>A0ABU7JMM7_9NOCA</name>
<comment type="catalytic activity">
    <reaction evidence="22">
        <text>dodecanoyl-CoA + H2O = dodecanoate + CoA + H(+)</text>
        <dbReference type="Rhea" id="RHEA:30135"/>
        <dbReference type="ChEBI" id="CHEBI:15377"/>
        <dbReference type="ChEBI" id="CHEBI:15378"/>
        <dbReference type="ChEBI" id="CHEBI:18262"/>
        <dbReference type="ChEBI" id="CHEBI:57287"/>
        <dbReference type="ChEBI" id="CHEBI:57375"/>
    </reaction>
    <physiologicalReaction direction="left-to-right" evidence="22">
        <dbReference type="Rhea" id="RHEA:30136"/>
    </physiologicalReaction>
</comment>
<dbReference type="EMBL" id="JAUZMZ010000013">
    <property type="protein sequence ID" value="MEE2031293.1"/>
    <property type="molecule type" value="Genomic_DNA"/>
</dbReference>
<comment type="subcellular location">
    <subcellularLocation>
        <location evidence="3">Cell projection</location>
        <location evidence="3">Ruffle membrane</location>
    </subcellularLocation>
    <subcellularLocation>
        <location evidence="2">Cytoplasm</location>
    </subcellularLocation>
    <subcellularLocation>
        <location evidence="1">Membrane</location>
        <topology evidence="1">Peripheral membrane protein</topology>
    </subcellularLocation>
</comment>
<evidence type="ECO:0000256" key="11">
    <source>
        <dbReference type="ARBA" id="ARBA00023136"/>
    </source>
</evidence>
<comment type="catalytic activity">
    <reaction evidence="14">
        <text>(9Z)-octadecenoyl-CoA + H2O = (9Z)-octadecenoate + CoA + H(+)</text>
        <dbReference type="Rhea" id="RHEA:40139"/>
        <dbReference type="ChEBI" id="CHEBI:15377"/>
        <dbReference type="ChEBI" id="CHEBI:15378"/>
        <dbReference type="ChEBI" id="CHEBI:30823"/>
        <dbReference type="ChEBI" id="CHEBI:57287"/>
        <dbReference type="ChEBI" id="CHEBI:57387"/>
    </reaction>
    <physiologicalReaction direction="left-to-right" evidence="14">
        <dbReference type="Rhea" id="RHEA:40140"/>
    </physiologicalReaction>
</comment>
<evidence type="ECO:0000256" key="14">
    <source>
        <dbReference type="ARBA" id="ARBA00037002"/>
    </source>
</evidence>
<comment type="similarity">
    <text evidence="15">Belongs to the THEM4/THEM5 thioesterase family.</text>
</comment>
<keyword evidence="5" id="KW-0963">Cytoplasm</keyword>
<protein>
    <recommendedName>
        <fullName evidence="17">Acyl-coenzyme A thioesterase THEM4</fullName>
        <ecNumber evidence="16">3.1.2.2</ecNumber>
    </recommendedName>
    <alternativeName>
        <fullName evidence="18">Thioesterase superfamily member 4</fullName>
    </alternativeName>
</protein>
<evidence type="ECO:0000256" key="10">
    <source>
        <dbReference type="ARBA" id="ARBA00023098"/>
    </source>
</evidence>
<proteinExistence type="inferred from homology"/>